<sequence>MFNIGAFMFVLSGFIVFGSDIQYRKGKINSLKSLLVVKSIGLLMAVIGAILMFYGK</sequence>
<feature type="transmembrane region" description="Helical" evidence="1">
    <location>
        <begin position="6"/>
        <end position="23"/>
    </location>
</feature>
<reference evidence="2 3" key="1">
    <citation type="journal article" date="2015" name="Geomicrobiol. J.">
        <title>Caldisalinibacter kiritimatiensis gen. nov., sp. nov., a moderately thermohalophilic thiosulfate-reducing bacterium from a hypersaline microbial mat.</title>
        <authorList>
            <person name="Ben Hania W."/>
            <person name="Joseph M."/>
            <person name="Fiebig A."/>
            <person name="Bunk B."/>
            <person name="Klenk H.-P."/>
            <person name="Fardeau M.-L."/>
            <person name="Spring S."/>
        </authorList>
    </citation>
    <scope>NUCLEOTIDE SEQUENCE [LARGE SCALE GENOMIC DNA]</scope>
    <source>
        <strain evidence="2 3">L21-TH-D2</strain>
    </source>
</reference>
<dbReference type="AlphaFoldDB" id="R1CB24"/>
<gene>
    <name evidence="2" type="ORF">L21TH_2499</name>
</gene>
<organism evidence="2 3">
    <name type="scientific">Caldisalinibacter kiritimatiensis</name>
    <dbReference type="NCBI Taxonomy" id="1304284"/>
    <lineage>
        <taxon>Bacteria</taxon>
        <taxon>Bacillati</taxon>
        <taxon>Bacillota</taxon>
        <taxon>Tissierellia</taxon>
        <taxon>Tissierellales</taxon>
        <taxon>Thermohalobacteraceae</taxon>
        <taxon>Caldisalinibacter</taxon>
    </lineage>
</organism>
<dbReference type="EMBL" id="ARZA01000269">
    <property type="protein sequence ID" value="EOC99494.1"/>
    <property type="molecule type" value="Genomic_DNA"/>
</dbReference>
<dbReference type="RefSeq" id="WP_006317047.1">
    <property type="nucleotide sequence ID" value="NZ_ARZA01000269.1"/>
</dbReference>
<name>R1CB24_9FIRM</name>
<keyword evidence="1" id="KW-1133">Transmembrane helix</keyword>
<keyword evidence="1" id="KW-0472">Membrane</keyword>
<dbReference type="Proteomes" id="UP000013378">
    <property type="component" value="Unassembled WGS sequence"/>
</dbReference>
<accession>R1CB24</accession>
<feature type="transmembrane region" description="Helical" evidence="1">
    <location>
        <begin position="35"/>
        <end position="54"/>
    </location>
</feature>
<keyword evidence="1" id="KW-0812">Transmembrane</keyword>
<comment type="caution">
    <text evidence="2">The sequence shown here is derived from an EMBL/GenBank/DDBJ whole genome shotgun (WGS) entry which is preliminary data.</text>
</comment>
<evidence type="ECO:0000313" key="3">
    <source>
        <dbReference type="Proteomes" id="UP000013378"/>
    </source>
</evidence>
<evidence type="ECO:0000256" key="1">
    <source>
        <dbReference type="SAM" id="Phobius"/>
    </source>
</evidence>
<keyword evidence="3" id="KW-1185">Reference proteome</keyword>
<proteinExistence type="predicted"/>
<dbReference type="OrthoDB" id="1957773at2"/>
<dbReference type="STRING" id="1304284.L21TH_2499"/>
<protein>
    <submittedName>
        <fullName evidence="2">Uncharacterized protein</fullName>
    </submittedName>
</protein>
<evidence type="ECO:0000313" key="2">
    <source>
        <dbReference type="EMBL" id="EOC99494.1"/>
    </source>
</evidence>